<name>A0A0F4VEK9_PSEFL</name>
<evidence type="ECO:0000256" key="1">
    <source>
        <dbReference type="SAM" id="Phobius"/>
    </source>
</evidence>
<dbReference type="OrthoDB" id="9926682at2"/>
<protein>
    <submittedName>
        <fullName evidence="2">Uncharacterized protein</fullName>
    </submittedName>
</protein>
<keyword evidence="1" id="KW-0472">Membrane</keyword>
<sequence length="92" mass="9987">MSATPPAPPTNMNSLGISLANLLQLVGMLAAGLLAYSGLDKQVELTNQRVDVLQSQISTYQFERKEDTKRVEDKLDKISARIDALLVKGASK</sequence>
<dbReference type="EMBL" id="LACH01000003">
    <property type="protein sequence ID" value="KJZ67253.1"/>
    <property type="molecule type" value="Genomic_DNA"/>
</dbReference>
<keyword evidence="1" id="KW-1133">Transmembrane helix</keyword>
<organism evidence="2 3">
    <name type="scientific">Pseudomonas fluorescens</name>
    <dbReference type="NCBI Taxonomy" id="294"/>
    <lineage>
        <taxon>Bacteria</taxon>
        <taxon>Pseudomonadati</taxon>
        <taxon>Pseudomonadota</taxon>
        <taxon>Gammaproteobacteria</taxon>
        <taxon>Pseudomonadales</taxon>
        <taxon>Pseudomonadaceae</taxon>
        <taxon>Pseudomonas</taxon>
    </lineage>
</organism>
<evidence type="ECO:0000313" key="3">
    <source>
        <dbReference type="Proteomes" id="UP000033400"/>
    </source>
</evidence>
<gene>
    <name evidence="2" type="ORF">VD17_03050</name>
</gene>
<comment type="caution">
    <text evidence="2">The sequence shown here is derived from an EMBL/GenBank/DDBJ whole genome shotgun (WGS) entry which is preliminary data.</text>
</comment>
<evidence type="ECO:0000313" key="2">
    <source>
        <dbReference type="EMBL" id="KJZ67253.1"/>
    </source>
</evidence>
<reference evidence="2 3" key="1">
    <citation type="submission" date="2015-03" db="EMBL/GenBank/DDBJ databases">
        <title>Comparative genomics of Pseudomonas insights into diversity of traits involved in vanlence and defense.</title>
        <authorList>
            <person name="Qin Y."/>
        </authorList>
    </citation>
    <scope>NUCLEOTIDE SEQUENCE [LARGE SCALE GENOMIC DNA]</scope>
    <source>
        <strain evidence="2 3">H24</strain>
    </source>
</reference>
<dbReference type="Proteomes" id="UP000033400">
    <property type="component" value="Unassembled WGS sequence"/>
</dbReference>
<feature type="transmembrane region" description="Helical" evidence="1">
    <location>
        <begin position="15"/>
        <end position="39"/>
    </location>
</feature>
<dbReference type="PATRIC" id="fig|294.133.peg.2368"/>
<proteinExistence type="predicted"/>
<keyword evidence="1" id="KW-0812">Transmembrane</keyword>
<accession>A0A0F4VEK9</accession>
<dbReference type="RefSeq" id="WP_046052616.1">
    <property type="nucleotide sequence ID" value="NZ_LACH01000003.1"/>
</dbReference>
<dbReference type="AlphaFoldDB" id="A0A0F4VEK9"/>